<evidence type="ECO:0000256" key="7">
    <source>
        <dbReference type="SAM" id="MobiDB-lite"/>
    </source>
</evidence>
<dbReference type="PROSITE" id="PS00108">
    <property type="entry name" value="PROTEIN_KINASE_ST"/>
    <property type="match status" value="1"/>
</dbReference>
<dbReference type="SMART" id="SM00220">
    <property type="entry name" value="S_TKc"/>
    <property type="match status" value="1"/>
</dbReference>
<evidence type="ECO:0000256" key="1">
    <source>
        <dbReference type="ARBA" id="ARBA00012513"/>
    </source>
</evidence>
<keyword evidence="6" id="KW-0067">ATP-binding</keyword>
<dbReference type="EMBL" id="OL546178">
    <property type="protein sequence ID" value="WAU86927.1"/>
    <property type="molecule type" value="mRNA"/>
</dbReference>
<feature type="domain" description="Protein kinase" evidence="8">
    <location>
        <begin position="321"/>
        <end position="786"/>
    </location>
</feature>
<dbReference type="FunFam" id="1.10.510.10:FF:001725">
    <property type="entry name" value="Kinase like protein"/>
    <property type="match status" value="1"/>
</dbReference>
<evidence type="ECO:0000256" key="3">
    <source>
        <dbReference type="ARBA" id="ARBA00022679"/>
    </source>
</evidence>
<dbReference type="GO" id="GO:0044773">
    <property type="term" value="P:mitotic DNA damage checkpoint signaling"/>
    <property type="evidence" value="ECO:0007669"/>
    <property type="project" value="TreeGrafter"/>
</dbReference>
<evidence type="ECO:0000256" key="6">
    <source>
        <dbReference type="ARBA" id="ARBA00022840"/>
    </source>
</evidence>
<evidence type="ECO:0000256" key="4">
    <source>
        <dbReference type="ARBA" id="ARBA00022741"/>
    </source>
</evidence>
<dbReference type="PANTHER" id="PTHR44167">
    <property type="entry name" value="OVARIAN-SPECIFIC SERINE/THREONINE-PROTEIN KINASE LOK-RELATED"/>
    <property type="match status" value="1"/>
</dbReference>
<dbReference type="Gene3D" id="1.10.510.10">
    <property type="entry name" value="Transferase(Phosphotransferase) domain 1"/>
    <property type="match status" value="2"/>
</dbReference>
<dbReference type="GO" id="GO:0004674">
    <property type="term" value="F:protein serine/threonine kinase activity"/>
    <property type="evidence" value="ECO:0007669"/>
    <property type="project" value="UniProtKB-KW"/>
</dbReference>
<keyword evidence="5" id="KW-0418">Kinase</keyword>
<dbReference type="EC" id="2.7.11.1" evidence="1"/>
<dbReference type="AlphaFoldDB" id="A0A9E9NQJ4"/>
<name>A0A9E9NQJ4_BETPL</name>
<dbReference type="InterPro" id="IPR000719">
    <property type="entry name" value="Prot_kinase_dom"/>
</dbReference>
<evidence type="ECO:0000256" key="5">
    <source>
        <dbReference type="ARBA" id="ARBA00022777"/>
    </source>
</evidence>
<organism evidence="9">
    <name type="scientific">Betula platyphylla</name>
    <name type="common">Asian white birch</name>
    <dbReference type="NCBI Taxonomy" id="78630"/>
    <lineage>
        <taxon>Eukaryota</taxon>
        <taxon>Viridiplantae</taxon>
        <taxon>Streptophyta</taxon>
        <taxon>Embryophyta</taxon>
        <taxon>Tracheophyta</taxon>
        <taxon>Spermatophyta</taxon>
        <taxon>Magnoliopsida</taxon>
        <taxon>eudicotyledons</taxon>
        <taxon>Gunneridae</taxon>
        <taxon>Pentapetalae</taxon>
        <taxon>rosids</taxon>
        <taxon>fabids</taxon>
        <taxon>Fagales</taxon>
        <taxon>Betulaceae</taxon>
        <taxon>Betula</taxon>
    </lineage>
</organism>
<evidence type="ECO:0000313" key="9">
    <source>
        <dbReference type="EMBL" id="WAU86927.1"/>
    </source>
</evidence>
<dbReference type="PANTHER" id="PTHR44167:SF23">
    <property type="entry name" value="CDC7 KINASE, ISOFORM A-RELATED"/>
    <property type="match status" value="1"/>
</dbReference>
<dbReference type="PROSITE" id="PS50011">
    <property type="entry name" value="PROTEIN_KINASE_DOM"/>
    <property type="match status" value="1"/>
</dbReference>
<dbReference type="InterPro" id="IPR008271">
    <property type="entry name" value="Ser/Thr_kinase_AS"/>
</dbReference>
<dbReference type="FunFam" id="1.10.510.10:FF:001893">
    <property type="entry name" value="Probable serine/threonine-protein kinase DDB_G0291918"/>
    <property type="match status" value="1"/>
</dbReference>
<dbReference type="GO" id="GO:0005524">
    <property type="term" value="F:ATP binding"/>
    <property type="evidence" value="ECO:0007669"/>
    <property type="project" value="UniProtKB-KW"/>
</dbReference>
<dbReference type="GO" id="GO:0005634">
    <property type="term" value="C:nucleus"/>
    <property type="evidence" value="ECO:0007669"/>
    <property type="project" value="TreeGrafter"/>
</dbReference>
<proteinExistence type="evidence at transcript level"/>
<dbReference type="Pfam" id="PF00069">
    <property type="entry name" value="Pkinase"/>
    <property type="match status" value="2"/>
</dbReference>
<dbReference type="InterPro" id="IPR011009">
    <property type="entry name" value="Kinase-like_dom_sf"/>
</dbReference>
<keyword evidence="4" id="KW-0547">Nucleotide-binding</keyword>
<dbReference type="SUPFAM" id="SSF56112">
    <property type="entry name" value="Protein kinase-like (PK-like)"/>
    <property type="match status" value="1"/>
</dbReference>
<sequence>METGLAESDLILTTTDSTAAAESEKAWHVLALLLSLGRTARPAELASRCALFRAAPDFVESLCSVPGSLLLLTGDFHVTLSPLALTALAEFVSNSNLRSAFNPRIGNRFWNDIDFLKVYSRKRRPSSSLISELAPVPKRRAISDSEAAEEERNSWLCSRKPIQNVCPKIQFHVTDDISRSINMQPSDMSVMVEGDISTNIFLQRKVNKPIMACEPDSGPALPNTILDNLVVCKDAKINEREFRSTTNINATCSPEDAKYRKTIHTPKEKRPCKRDRASISMMQKLQRNHDNRHIKEKRGSPTSVFPKDQQEPKVLPNFESYIVEEEEGSGGYGTVYRARRKSDGITVAIKCPHANAHRHHVSNELKMLERFGGKDFVIKYEGCIKNGNSDCFVLEHVEHDRPEVLKKEIDVFQLRWYGYCMFRALASLHKQGIVHRDVKPGNFLFSRKANKGYLIDFNLAMDLHQKNRNTSKARMGYDSMSHVMVPNSKSLPPTAKTSYAVYRETTKGSKSTLDPKNLKKKALGQAKVYNDLVSLNVIKSQGADGSGITSAKDVTSTRTPSTERRREPIPRQGRKELISLLQEAMRSPNYEASSVPAPMRKRVAASPRQVDSKLFCITPMPLHSTVIDVAGPGSIKKKGDGKQKKEGPCVGTKGFRAPEVLLRSPHQGPKVDIWSAGVTLLYLMIGRTSFLGDPEQNIKDIAKLRGSEDLWEVAKLHNRESSFPMDLYDTQYFPSIKLRDWCETNTKRPEFVEAIPRSLFDLVDKCLTVNPRLRISAEEALNHEFFAPFHRGPRKERLECGTSHPLHGQCSIKPVQISGHQG</sequence>
<protein>
    <recommendedName>
        <fullName evidence="1">non-specific serine/threonine protein kinase</fullName>
        <ecNumber evidence="1">2.7.11.1</ecNumber>
    </recommendedName>
</protein>
<keyword evidence="2" id="KW-0723">Serine/threonine-protein kinase</keyword>
<reference evidence="9" key="1">
    <citation type="submission" date="2021-11" db="EMBL/GenBank/DDBJ databases">
        <authorList>
            <person name="Zhang Y."/>
            <person name="Ren M."/>
            <person name="Zhang X."/>
            <person name="Zhou X."/>
            <person name="Yang J."/>
        </authorList>
    </citation>
    <scope>NUCLEOTIDE SEQUENCE</scope>
</reference>
<evidence type="ECO:0000259" key="8">
    <source>
        <dbReference type="PROSITE" id="PS50011"/>
    </source>
</evidence>
<evidence type="ECO:0000256" key="2">
    <source>
        <dbReference type="ARBA" id="ARBA00022527"/>
    </source>
</evidence>
<feature type="region of interest" description="Disordered" evidence="7">
    <location>
        <begin position="543"/>
        <end position="569"/>
    </location>
</feature>
<accession>A0A9E9NQJ4</accession>
<keyword evidence="3" id="KW-0808">Transferase</keyword>